<evidence type="ECO:0000256" key="9">
    <source>
        <dbReference type="ARBA" id="ARBA00022898"/>
    </source>
</evidence>
<comment type="pathway">
    <text evidence="3">Amino-acid biosynthesis; L-isoleucine biosynthesis; L-isoleucine from 2-oxobutanoate: step 4/4.</text>
</comment>
<proteinExistence type="inferred from homology"/>
<comment type="similarity">
    <text evidence="6 14">Belongs to the class-IV pyridoxal-phosphate-dependent aminotransferase family.</text>
</comment>
<sequence>MYAFTLMLFFPARAEVFNEKETPMAVDTSPRSTTWTYVDGEWLAGNPPLIGPTSHAMWLGSTVFDGARWFDGIAPDLDLHCRRVNRSAEALGLRPTMTAQAIEALAWEGVKKFDGQTAIYVKPMYWGEHGSWSVVAVDPESTRFALCLFEAPMGNGHAGSSLTLSPFRRPTVECMPTDAKAGCLYPNNARILNEARSRGFDNALVRDMLGNIAETGSSNIFMVRDGVVFTPAANKTFLAGITRSRVMDLLREAGLQVIETDLTMADFEAADEIFTSGNYSKVLPVTRIEQRELQAGPVTGKARDLYMDWAHTTGRR</sequence>
<dbReference type="SUPFAM" id="SSF56752">
    <property type="entry name" value="D-aminoacid aminotransferase-like PLP-dependent enzymes"/>
    <property type="match status" value="1"/>
</dbReference>
<dbReference type="InterPro" id="IPR001544">
    <property type="entry name" value="Aminotrans_IV"/>
</dbReference>
<comment type="cofactor">
    <cofactor evidence="1 15">
        <name>pyridoxal 5'-phosphate</name>
        <dbReference type="ChEBI" id="CHEBI:597326"/>
    </cofactor>
</comment>
<comment type="pathway">
    <text evidence="4">Amino-acid biosynthesis; L-valine biosynthesis; L-valine from pyruvate: step 4/4.</text>
</comment>
<evidence type="ECO:0000256" key="5">
    <source>
        <dbReference type="ARBA" id="ARBA00005072"/>
    </source>
</evidence>
<keyword evidence="16" id="KW-0032">Aminotransferase</keyword>
<dbReference type="Proteomes" id="UP000507954">
    <property type="component" value="Unassembled WGS sequence"/>
</dbReference>
<keyword evidence="16" id="KW-0808">Transferase</keyword>
<comment type="pathway">
    <text evidence="5">Amino-acid biosynthesis; L-leucine biosynthesis; L-leucine from 3-methyl-2-oxobutanoate: step 4/4.</text>
</comment>
<evidence type="ECO:0000256" key="7">
    <source>
        <dbReference type="ARBA" id="ARBA00013053"/>
    </source>
</evidence>
<evidence type="ECO:0000256" key="11">
    <source>
        <dbReference type="ARBA" id="ARBA00048212"/>
    </source>
</evidence>
<evidence type="ECO:0000256" key="2">
    <source>
        <dbReference type="ARBA" id="ARBA00003109"/>
    </source>
</evidence>
<organism evidence="16">
    <name type="scientific">Sinorhizobium medicae</name>
    <dbReference type="NCBI Taxonomy" id="110321"/>
    <lineage>
        <taxon>Bacteria</taxon>
        <taxon>Pseudomonadati</taxon>
        <taxon>Pseudomonadota</taxon>
        <taxon>Alphaproteobacteria</taxon>
        <taxon>Hyphomicrobiales</taxon>
        <taxon>Rhizobiaceae</taxon>
        <taxon>Sinorhizobium/Ensifer group</taxon>
        <taxon>Sinorhizobium</taxon>
    </lineage>
</organism>
<evidence type="ECO:0000256" key="8">
    <source>
        <dbReference type="ARBA" id="ARBA00014472"/>
    </source>
</evidence>
<comment type="catalytic activity">
    <reaction evidence="11">
        <text>L-valine + 2-oxoglutarate = 3-methyl-2-oxobutanoate + L-glutamate</text>
        <dbReference type="Rhea" id="RHEA:24813"/>
        <dbReference type="ChEBI" id="CHEBI:11851"/>
        <dbReference type="ChEBI" id="CHEBI:16810"/>
        <dbReference type="ChEBI" id="CHEBI:29985"/>
        <dbReference type="ChEBI" id="CHEBI:57762"/>
        <dbReference type="EC" id="2.6.1.42"/>
    </reaction>
</comment>
<dbReference type="Gene3D" id="3.20.10.10">
    <property type="entry name" value="D-amino Acid Aminotransferase, subunit A, domain 2"/>
    <property type="match status" value="1"/>
</dbReference>
<gene>
    <name evidence="16" type="ORF">EMEDMD4_90027</name>
</gene>
<comment type="catalytic activity">
    <reaction evidence="13">
        <text>L-leucine + 2-oxoglutarate = 4-methyl-2-oxopentanoate + L-glutamate</text>
        <dbReference type="Rhea" id="RHEA:18321"/>
        <dbReference type="ChEBI" id="CHEBI:16810"/>
        <dbReference type="ChEBI" id="CHEBI:17865"/>
        <dbReference type="ChEBI" id="CHEBI:29985"/>
        <dbReference type="ChEBI" id="CHEBI:57427"/>
        <dbReference type="EC" id="2.6.1.42"/>
    </reaction>
</comment>
<comment type="catalytic activity">
    <reaction evidence="12">
        <text>L-isoleucine + 2-oxoglutarate = (S)-3-methyl-2-oxopentanoate + L-glutamate</text>
        <dbReference type="Rhea" id="RHEA:24801"/>
        <dbReference type="ChEBI" id="CHEBI:16810"/>
        <dbReference type="ChEBI" id="CHEBI:29985"/>
        <dbReference type="ChEBI" id="CHEBI:35146"/>
        <dbReference type="ChEBI" id="CHEBI:58045"/>
        <dbReference type="EC" id="2.6.1.42"/>
    </reaction>
</comment>
<dbReference type="NCBIfam" id="NF009896">
    <property type="entry name" value="PRK13356.1"/>
    <property type="match status" value="1"/>
</dbReference>
<keyword evidence="10" id="KW-0100">Branched-chain amino acid biosynthesis</keyword>
<keyword evidence="9 15" id="KW-0663">Pyridoxal phosphate</keyword>
<protein>
    <recommendedName>
        <fullName evidence="8">Probable branched-chain-amino-acid aminotransferase</fullName>
        <ecNumber evidence="7">2.6.1.42</ecNumber>
    </recommendedName>
</protein>
<evidence type="ECO:0000313" key="16">
    <source>
        <dbReference type="EMBL" id="VTZ65535.1"/>
    </source>
</evidence>
<dbReference type="AlphaFoldDB" id="A0A508X942"/>
<keyword evidence="10" id="KW-0028">Amino-acid biosynthesis</keyword>
<evidence type="ECO:0000256" key="3">
    <source>
        <dbReference type="ARBA" id="ARBA00004824"/>
    </source>
</evidence>
<dbReference type="InterPro" id="IPR018300">
    <property type="entry name" value="Aminotrans_IV_CS"/>
</dbReference>
<dbReference type="PANTHER" id="PTHR42743">
    <property type="entry name" value="AMINO-ACID AMINOTRANSFERASE"/>
    <property type="match status" value="1"/>
</dbReference>
<evidence type="ECO:0000256" key="1">
    <source>
        <dbReference type="ARBA" id="ARBA00001933"/>
    </source>
</evidence>
<dbReference type="Pfam" id="PF01063">
    <property type="entry name" value="Aminotran_4"/>
    <property type="match status" value="1"/>
</dbReference>
<dbReference type="InterPro" id="IPR043131">
    <property type="entry name" value="BCAT-like_N"/>
</dbReference>
<dbReference type="PROSITE" id="PS00770">
    <property type="entry name" value="AA_TRANSFER_CLASS_4"/>
    <property type="match status" value="1"/>
</dbReference>
<dbReference type="GO" id="GO:0009082">
    <property type="term" value="P:branched-chain amino acid biosynthetic process"/>
    <property type="evidence" value="ECO:0007669"/>
    <property type="project" value="UniProtKB-KW"/>
</dbReference>
<evidence type="ECO:0000256" key="14">
    <source>
        <dbReference type="RuleBase" id="RU004106"/>
    </source>
</evidence>
<evidence type="ECO:0000256" key="6">
    <source>
        <dbReference type="ARBA" id="ARBA00009320"/>
    </source>
</evidence>
<dbReference type="GO" id="GO:0005829">
    <property type="term" value="C:cytosol"/>
    <property type="evidence" value="ECO:0007669"/>
    <property type="project" value="TreeGrafter"/>
</dbReference>
<evidence type="ECO:0000256" key="4">
    <source>
        <dbReference type="ARBA" id="ARBA00004931"/>
    </source>
</evidence>
<evidence type="ECO:0000256" key="12">
    <source>
        <dbReference type="ARBA" id="ARBA00048798"/>
    </source>
</evidence>
<name>A0A508X942_9HYPH</name>
<dbReference type="InterPro" id="IPR036038">
    <property type="entry name" value="Aminotransferase-like"/>
</dbReference>
<dbReference type="InterPro" id="IPR050571">
    <property type="entry name" value="Class-IV_PLP-Dep_Aminotrnsfr"/>
</dbReference>
<evidence type="ECO:0000256" key="15">
    <source>
        <dbReference type="RuleBase" id="RU004516"/>
    </source>
</evidence>
<dbReference type="Gene3D" id="3.30.470.10">
    <property type="match status" value="1"/>
</dbReference>
<evidence type="ECO:0000256" key="13">
    <source>
        <dbReference type="ARBA" id="ARBA00049229"/>
    </source>
</evidence>
<comment type="function">
    <text evidence="2">Acts on leucine, isoleucine and valine.</text>
</comment>
<dbReference type="EC" id="2.6.1.42" evidence="7"/>
<accession>A0A508X942</accession>
<reference evidence="16" key="1">
    <citation type="submission" date="2019-06" db="EMBL/GenBank/DDBJ databases">
        <authorList>
            <person name="Le Quere A."/>
            <person name="Colella S."/>
        </authorList>
    </citation>
    <scope>NUCLEOTIDE SEQUENCE</scope>
    <source>
        <strain evidence="16">EmedicaeMD41</strain>
    </source>
</reference>
<dbReference type="EMBL" id="CABFNB010000161">
    <property type="protein sequence ID" value="VTZ65535.1"/>
    <property type="molecule type" value="Genomic_DNA"/>
</dbReference>
<dbReference type="InterPro" id="IPR043132">
    <property type="entry name" value="BCAT-like_C"/>
</dbReference>
<evidence type="ECO:0000256" key="10">
    <source>
        <dbReference type="ARBA" id="ARBA00023304"/>
    </source>
</evidence>
<dbReference type="GO" id="GO:0004084">
    <property type="term" value="F:branched-chain-amino-acid transaminase activity"/>
    <property type="evidence" value="ECO:0007669"/>
    <property type="project" value="UniProtKB-EC"/>
</dbReference>
<dbReference type="PANTHER" id="PTHR42743:SF11">
    <property type="entry name" value="AMINODEOXYCHORISMATE LYASE"/>
    <property type="match status" value="1"/>
</dbReference>